<dbReference type="InterPro" id="IPR026960">
    <property type="entry name" value="RVT-Znf"/>
</dbReference>
<keyword evidence="3" id="KW-1185">Reference proteome</keyword>
<reference evidence="3" key="1">
    <citation type="journal article" date="2025" name="Foods">
        <title>Unveiling the Microbial Signatures of Arabica Coffee Cherries: Insights into Ripeness Specific Diversity, Functional Traits, and Implications for Quality and Safety.</title>
        <authorList>
            <consortium name="RefSeq"/>
            <person name="Tenea G.N."/>
            <person name="Cifuentes V."/>
            <person name="Reyes P."/>
            <person name="Cevallos-Vallejos M."/>
        </authorList>
    </citation>
    <scope>NUCLEOTIDE SEQUENCE [LARGE SCALE GENOMIC DNA]</scope>
</reference>
<dbReference type="InterPro" id="IPR052929">
    <property type="entry name" value="RNase_H-like_EbsB-rel"/>
</dbReference>
<organism evidence="3 4">
    <name type="scientific">Coffea arabica</name>
    <name type="common">Arabian coffee</name>
    <dbReference type="NCBI Taxonomy" id="13443"/>
    <lineage>
        <taxon>Eukaryota</taxon>
        <taxon>Viridiplantae</taxon>
        <taxon>Streptophyta</taxon>
        <taxon>Embryophyta</taxon>
        <taxon>Tracheophyta</taxon>
        <taxon>Spermatophyta</taxon>
        <taxon>Magnoliopsida</taxon>
        <taxon>eudicotyledons</taxon>
        <taxon>Gunneridae</taxon>
        <taxon>Pentapetalae</taxon>
        <taxon>asterids</taxon>
        <taxon>lamiids</taxon>
        <taxon>Gentianales</taxon>
        <taxon>Rubiaceae</taxon>
        <taxon>Ixoroideae</taxon>
        <taxon>Gardenieae complex</taxon>
        <taxon>Bertiereae - Coffeeae clade</taxon>
        <taxon>Coffeeae</taxon>
        <taxon>Coffea</taxon>
    </lineage>
</organism>
<dbReference type="InterPro" id="IPR002156">
    <property type="entry name" value="RNaseH_domain"/>
</dbReference>
<feature type="domain" description="Reverse transcriptase zinc-binding" evidence="2">
    <location>
        <begin position="1"/>
        <end position="63"/>
    </location>
</feature>
<evidence type="ECO:0008006" key="5">
    <source>
        <dbReference type="Google" id="ProtNLM"/>
    </source>
</evidence>
<dbReference type="GO" id="GO:0004523">
    <property type="term" value="F:RNA-DNA hybrid ribonuclease activity"/>
    <property type="evidence" value="ECO:0007669"/>
    <property type="project" value="InterPro"/>
</dbReference>
<dbReference type="InterPro" id="IPR044730">
    <property type="entry name" value="RNase_H-like_dom_plant"/>
</dbReference>
<feature type="domain" description="RNase H type-1" evidence="1">
    <location>
        <begin position="188"/>
        <end position="293"/>
    </location>
</feature>
<dbReference type="Pfam" id="PF13966">
    <property type="entry name" value="zf-RVT"/>
    <property type="match status" value="1"/>
</dbReference>
<dbReference type="RefSeq" id="XP_027124194.2">
    <property type="nucleotide sequence ID" value="XM_027268393.2"/>
</dbReference>
<dbReference type="PANTHER" id="PTHR47074">
    <property type="entry name" value="BNAC02G40300D PROTEIN"/>
    <property type="match status" value="1"/>
</dbReference>
<evidence type="ECO:0000259" key="2">
    <source>
        <dbReference type="Pfam" id="PF13966"/>
    </source>
</evidence>
<name>A0A6P6XA74_COFAR</name>
<proteinExistence type="predicted"/>
<evidence type="ECO:0000259" key="1">
    <source>
        <dbReference type="Pfam" id="PF13456"/>
    </source>
</evidence>
<dbReference type="CDD" id="cd06222">
    <property type="entry name" value="RNase_H_like"/>
    <property type="match status" value="1"/>
</dbReference>
<dbReference type="Pfam" id="PF13456">
    <property type="entry name" value="RVT_3"/>
    <property type="match status" value="1"/>
</dbReference>
<evidence type="ECO:0000313" key="3">
    <source>
        <dbReference type="Proteomes" id="UP001652660"/>
    </source>
</evidence>
<dbReference type="AlphaFoldDB" id="A0A6P6XA74"/>
<dbReference type="PANTHER" id="PTHR47074:SF11">
    <property type="entry name" value="REVERSE TRANSCRIPTASE-LIKE PROTEIN"/>
    <property type="match status" value="1"/>
</dbReference>
<dbReference type="GeneID" id="113740878"/>
<protein>
    <recommendedName>
        <fullName evidence="5">RNase H type-1 domain-containing protein</fullName>
    </recommendedName>
</protein>
<dbReference type="InterPro" id="IPR036397">
    <property type="entry name" value="RNaseH_sf"/>
</dbReference>
<dbReference type="Gene3D" id="3.30.420.10">
    <property type="entry name" value="Ribonuclease H-like superfamily/Ribonuclease H"/>
    <property type="match status" value="1"/>
</dbReference>
<dbReference type="GO" id="GO:0003676">
    <property type="term" value="F:nucleic acid binding"/>
    <property type="evidence" value="ECO:0007669"/>
    <property type="project" value="InterPro"/>
</dbReference>
<gene>
    <name evidence="4" type="primary">LOC113740878</name>
</gene>
<sequence length="293" mass="34259">MWGLNIKLKHKHCMWKCLNNSLPFKELIYMRIGKVYNICNDCGEDIETLEHMLFYCLEAQKVWKLAPIKWEGFENLQHNIWKWWQAVMTGTKEQATDHINLTVIILWKLWKARNKRIFEEETRDALKTVQKTQREWMEFDKANAEEGETCSSTHTVQQHQRKWERLKEGVIRINTDIAISAHMIRIGKGIIARNWTRKILRAMGLVEHKRGEASTEEALAVRAVLMMTKNAGWTKIDVQTNCKVVVDQIDASKTHEGHLATILEDIVELRTDFELCSSSFVHRTGNQCCHMLA</sequence>
<dbReference type="OrthoDB" id="1906820at2759"/>
<dbReference type="Proteomes" id="UP001652660">
    <property type="component" value="Chromosome 4e"/>
</dbReference>
<accession>A0A6P6XA74</accession>
<evidence type="ECO:0000313" key="4">
    <source>
        <dbReference type="RefSeq" id="XP_027124194.2"/>
    </source>
</evidence>
<reference evidence="4" key="2">
    <citation type="submission" date="2025-08" db="UniProtKB">
        <authorList>
            <consortium name="RefSeq"/>
        </authorList>
    </citation>
    <scope>IDENTIFICATION</scope>
    <source>
        <tissue evidence="4">Leaves</tissue>
    </source>
</reference>